<dbReference type="GO" id="GO:0006457">
    <property type="term" value="P:protein folding"/>
    <property type="evidence" value="ECO:0007669"/>
    <property type="project" value="InterPro"/>
</dbReference>
<dbReference type="InterPro" id="IPR009012">
    <property type="entry name" value="GrpE_head"/>
</dbReference>
<evidence type="ECO:0000256" key="2">
    <source>
        <dbReference type="HAMAP-Rule" id="MF_01151"/>
    </source>
</evidence>
<comment type="function">
    <text evidence="2">Participates actively in the response to hyperosmotic and heat shock by preventing the aggregation of stress-denatured proteins, in association with DnaK and GrpE. It is the nucleotide exchange factor for DnaK and may function as a thermosensor. Unfolded proteins bind initially to DnaJ; upon interaction with the DnaJ-bound protein, DnaK hydrolyzes its bound ATP, resulting in the formation of a stable complex. GrpE releases ADP from DnaK; ATP binding to DnaK triggers the release of the substrate protein, thus completing the reaction cycle. Several rounds of ATP-dependent interactions between DnaJ, DnaK and GrpE are required for fully efficient folding.</text>
</comment>
<dbReference type="EMBL" id="QKVO01000015">
    <property type="protein sequence ID" value="RAO94845.1"/>
    <property type="molecule type" value="Genomic_DNA"/>
</dbReference>
<accession>A0A328PM87</accession>
<comment type="subcellular location">
    <subcellularLocation>
        <location evidence="2">Cytoplasm</location>
    </subcellularLocation>
</comment>
<sequence>MAFKKKSKEEEQKQESNPQTDLDLELLAKETKDLKDERIKELESKLKEYEKKEEQFREELNKKFLETIQKKSDEAALLIKSKEEEIEQKYSSKLEEQKRYLYESQLTELVNIVSRLEDVLNVEPSSEEVKKYLFGFKMFLTQFESLFDSFNISKIVPETGQEFDSEIMESLETETVEEIQRNKILKVFSKGYKLNERVIKLAQVKVGV</sequence>
<name>A0A328PM87_9MOLU</name>
<dbReference type="AlphaFoldDB" id="A0A328PM87"/>
<keyword evidence="1 2" id="KW-0143">Chaperone</keyword>
<evidence type="ECO:0000256" key="3">
    <source>
        <dbReference type="RuleBase" id="RU004478"/>
    </source>
</evidence>
<dbReference type="Pfam" id="PF01025">
    <property type="entry name" value="GrpE"/>
    <property type="match status" value="1"/>
</dbReference>
<feature type="region of interest" description="Disordered" evidence="5">
    <location>
        <begin position="1"/>
        <end position="24"/>
    </location>
</feature>
<proteinExistence type="inferred from homology"/>
<keyword evidence="7" id="KW-1185">Reference proteome</keyword>
<dbReference type="PANTHER" id="PTHR21237:SF23">
    <property type="entry name" value="GRPE PROTEIN HOMOLOG, MITOCHONDRIAL"/>
    <property type="match status" value="1"/>
</dbReference>
<dbReference type="GO" id="GO:0051087">
    <property type="term" value="F:protein-folding chaperone binding"/>
    <property type="evidence" value="ECO:0007669"/>
    <property type="project" value="InterPro"/>
</dbReference>
<keyword evidence="4" id="KW-0175">Coiled coil</keyword>
<dbReference type="HAMAP" id="MF_01151">
    <property type="entry name" value="GrpE"/>
    <property type="match status" value="1"/>
</dbReference>
<dbReference type="GO" id="GO:0000774">
    <property type="term" value="F:adenyl-nucleotide exchange factor activity"/>
    <property type="evidence" value="ECO:0007669"/>
    <property type="project" value="InterPro"/>
</dbReference>
<dbReference type="SUPFAM" id="SSF51064">
    <property type="entry name" value="Head domain of nucleotide exchange factor GrpE"/>
    <property type="match status" value="1"/>
</dbReference>
<evidence type="ECO:0000256" key="1">
    <source>
        <dbReference type="ARBA" id="ARBA00023186"/>
    </source>
</evidence>
<protein>
    <recommendedName>
        <fullName evidence="2">Protein GrpE</fullName>
    </recommendedName>
    <alternativeName>
        <fullName evidence="2">HSP-70 cofactor</fullName>
    </alternativeName>
</protein>
<feature type="coiled-coil region" evidence="4">
    <location>
        <begin position="32"/>
        <end position="85"/>
    </location>
</feature>
<keyword evidence="2" id="KW-0963">Cytoplasm</keyword>
<evidence type="ECO:0000256" key="4">
    <source>
        <dbReference type="SAM" id="Coils"/>
    </source>
</evidence>
<comment type="caution">
    <text evidence="6">The sequence shown here is derived from an EMBL/GenBank/DDBJ whole genome shotgun (WGS) entry which is preliminary data.</text>
</comment>
<dbReference type="GO" id="GO:0005737">
    <property type="term" value="C:cytoplasm"/>
    <property type="evidence" value="ECO:0007669"/>
    <property type="project" value="UniProtKB-SubCell"/>
</dbReference>
<dbReference type="GO" id="GO:0051082">
    <property type="term" value="F:unfolded protein binding"/>
    <property type="evidence" value="ECO:0007669"/>
    <property type="project" value="TreeGrafter"/>
</dbReference>
<dbReference type="GO" id="GO:0042803">
    <property type="term" value="F:protein homodimerization activity"/>
    <property type="evidence" value="ECO:0007669"/>
    <property type="project" value="InterPro"/>
</dbReference>
<dbReference type="Gene3D" id="2.30.22.10">
    <property type="entry name" value="Head domain of nucleotide exchange factor GrpE"/>
    <property type="match status" value="1"/>
</dbReference>
<comment type="similarity">
    <text evidence="2 3">Belongs to the GrpE family.</text>
</comment>
<evidence type="ECO:0000313" key="6">
    <source>
        <dbReference type="EMBL" id="RAO94845.1"/>
    </source>
</evidence>
<dbReference type="PRINTS" id="PR00773">
    <property type="entry name" value="GRPEPROTEIN"/>
</dbReference>
<dbReference type="RefSeq" id="WP_110555201.1">
    <property type="nucleotide sequence ID" value="NZ_QKVO01000015.1"/>
</dbReference>
<keyword evidence="2" id="KW-0346">Stress response</keyword>
<dbReference type="Proteomes" id="UP000249762">
    <property type="component" value="Unassembled WGS sequence"/>
</dbReference>
<reference evidence="7" key="1">
    <citation type="submission" date="2018-06" db="EMBL/GenBank/DDBJ databases">
        <authorList>
            <person name="Martinez Ocampo F."/>
            <person name="Quiroz Castaneda R.E."/>
            <person name="Rojas Lopez X."/>
        </authorList>
    </citation>
    <scope>NUCLEOTIDE SEQUENCE [LARGE SCALE GENOMIC DNA]</scope>
    <source>
        <strain evidence="7">INIFAP02</strain>
    </source>
</reference>
<dbReference type="PANTHER" id="PTHR21237">
    <property type="entry name" value="GRPE PROTEIN"/>
    <property type="match status" value="1"/>
</dbReference>
<gene>
    <name evidence="2 6" type="primary">grpE</name>
    <name evidence="6" type="ORF">DNK47_02825</name>
</gene>
<evidence type="ECO:0000256" key="5">
    <source>
        <dbReference type="SAM" id="MobiDB-lite"/>
    </source>
</evidence>
<evidence type="ECO:0000313" key="7">
    <source>
        <dbReference type="Proteomes" id="UP000249762"/>
    </source>
</evidence>
<comment type="subunit">
    <text evidence="2">Homodimer.</text>
</comment>
<dbReference type="OrthoDB" id="9812586at2"/>
<organism evidence="6 7">
    <name type="scientific">Mycoplasma wenyonii</name>
    <dbReference type="NCBI Taxonomy" id="65123"/>
    <lineage>
        <taxon>Bacteria</taxon>
        <taxon>Bacillati</taxon>
        <taxon>Mycoplasmatota</taxon>
        <taxon>Mollicutes</taxon>
        <taxon>Mycoplasmataceae</taxon>
        <taxon>Mycoplasma</taxon>
    </lineage>
</organism>
<dbReference type="InterPro" id="IPR000740">
    <property type="entry name" value="GrpE"/>
</dbReference>